<evidence type="ECO:0000313" key="3">
    <source>
        <dbReference type="Proteomes" id="UP000311382"/>
    </source>
</evidence>
<dbReference type="SUPFAM" id="SSF52266">
    <property type="entry name" value="SGNH hydrolase"/>
    <property type="match status" value="1"/>
</dbReference>
<dbReference type="AlphaFoldDB" id="A0A5C5FR14"/>
<dbReference type="InterPro" id="IPR036514">
    <property type="entry name" value="SGNH_hydro_sf"/>
</dbReference>
<dbReference type="Proteomes" id="UP000311382">
    <property type="component" value="Unassembled WGS sequence"/>
</dbReference>
<dbReference type="EMBL" id="SOZI01000100">
    <property type="protein sequence ID" value="TNY19308.1"/>
    <property type="molecule type" value="Genomic_DNA"/>
</dbReference>
<dbReference type="STRING" id="5288.A0A5C5FR14"/>
<sequence>MLETGNDYKMVKQETDEELDSSQGSPTGTPLRRRSWDSAVQAAQAVHLSPRRKLPAVVGFALGALLVGASWLGSSSPSSPFSSLYTCPSPLSPRSDALIPPRHQSEPLTLPSAHPDFSVSLTYDTTVCNSFDVLISRLDKGRCAEAETGPAPTNNSAYLDWIHTRLGPDSFDLQVDGAERLVEDVPTEYLGNCDYVFRFRLQNAGRVWLNASILYEDYAGVRERVVKRGAWPKDLPLLQLPLTPAPVELDICSPTCRSYLPTPPEGRKEPILPPSSPAAVYAEQRAALPTCGEAARAGTFDGAYLPASPASLLHPHYRETLAESHTRFVGGYSTFVPLGCEWRHAGRRFSSHESCIEKEHKLMMIGDSHSRVLWDVVSNRLSGSKERILHSLKLEAKDAQHGGLSMKFTFDPYLKSNWTCDGLGSYDTVAVSTGTWQTAFDCAPADDFFPQFEDMFSTWPRLAQQCGRPTPTKLIFLDIPAFPPQHKSPDCRTLPRVRYFNDRLNAMARENGWEVVDVYKLAKPVAVDMTLTDGIHYTHTDATDAAADELIDRLEICADSA</sequence>
<dbReference type="Gene3D" id="3.40.50.1110">
    <property type="entry name" value="SGNH hydrolase"/>
    <property type="match status" value="1"/>
</dbReference>
<evidence type="ECO:0000256" key="1">
    <source>
        <dbReference type="SAM" id="MobiDB-lite"/>
    </source>
</evidence>
<gene>
    <name evidence="2" type="ORF">DMC30DRAFT_448060</name>
</gene>
<feature type="region of interest" description="Disordered" evidence="1">
    <location>
        <begin position="1"/>
        <end position="35"/>
    </location>
</feature>
<protein>
    <submittedName>
        <fullName evidence="2">Uncharacterized protein</fullName>
    </submittedName>
</protein>
<dbReference type="OrthoDB" id="3176531at2759"/>
<proteinExistence type="predicted"/>
<name>A0A5C5FR14_9BASI</name>
<evidence type="ECO:0000313" key="2">
    <source>
        <dbReference type="EMBL" id="TNY19308.1"/>
    </source>
</evidence>
<keyword evidence="3" id="KW-1185">Reference proteome</keyword>
<organism evidence="2 3">
    <name type="scientific">Rhodotorula diobovata</name>
    <dbReference type="NCBI Taxonomy" id="5288"/>
    <lineage>
        <taxon>Eukaryota</taxon>
        <taxon>Fungi</taxon>
        <taxon>Dikarya</taxon>
        <taxon>Basidiomycota</taxon>
        <taxon>Pucciniomycotina</taxon>
        <taxon>Microbotryomycetes</taxon>
        <taxon>Sporidiobolales</taxon>
        <taxon>Sporidiobolaceae</taxon>
        <taxon>Rhodotorula</taxon>
    </lineage>
</organism>
<reference evidence="2 3" key="1">
    <citation type="submission" date="2019-03" db="EMBL/GenBank/DDBJ databases">
        <title>Rhodosporidium diobovatum UCD-FST 08-225 genome sequencing, assembly, and annotation.</title>
        <authorList>
            <person name="Fakankun I.U."/>
            <person name="Fristensky B."/>
            <person name="Levin D.B."/>
        </authorList>
    </citation>
    <scope>NUCLEOTIDE SEQUENCE [LARGE SCALE GENOMIC DNA]</scope>
    <source>
        <strain evidence="2 3">UCD-FST 08-225</strain>
    </source>
</reference>
<accession>A0A5C5FR14</accession>
<comment type="caution">
    <text evidence="2">The sequence shown here is derived from an EMBL/GenBank/DDBJ whole genome shotgun (WGS) entry which is preliminary data.</text>
</comment>